<proteinExistence type="predicted"/>
<dbReference type="PaxDb" id="73239-Q7R876"/>
<gene>
    <name evidence="1" type="ORF">PY07347</name>
</gene>
<dbReference type="InParanoid" id="Q7R876"/>
<dbReference type="Proteomes" id="UP000008553">
    <property type="component" value="Unassembled WGS sequence"/>
</dbReference>
<sequence>MELYILDMLQICMILARTNVDNLKYKDKKIT</sequence>
<keyword evidence="2" id="KW-1185">Reference proteome</keyword>
<evidence type="ECO:0000313" key="2">
    <source>
        <dbReference type="Proteomes" id="UP000008553"/>
    </source>
</evidence>
<dbReference type="EMBL" id="AABL01002672">
    <property type="protein sequence ID" value="EAA19754.1"/>
    <property type="molecule type" value="Genomic_DNA"/>
</dbReference>
<accession>Q7R876</accession>
<evidence type="ECO:0000313" key="1">
    <source>
        <dbReference type="EMBL" id="EAA19754.1"/>
    </source>
</evidence>
<reference evidence="1 2" key="1">
    <citation type="journal article" date="2002" name="Nature">
        <title>Genome sequence and comparative analysis of the model rodent malaria parasite Plasmodium yoelii yoelii.</title>
        <authorList>
            <person name="Carlton J.M."/>
            <person name="Angiuoli S.V."/>
            <person name="Suh B.B."/>
            <person name="Kooij T.W."/>
            <person name="Pertea M."/>
            <person name="Silva J.C."/>
            <person name="Ermolaeva M.D."/>
            <person name="Allen J.E."/>
            <person name="Selengut J.D."/>
            <person name="Koo H.L."/>
            <person name="Peterson J.D."/>
            <person name="Pop M."/>
            <person name="Kosack D.S."/>
            <person name="Shumway M.F."/>
            <person name="Bidwell S.L."/>
            <person name="Shallom S.J."/>
            <person name="van Aken S.E."/>
            <person name="Riedmuller S.B."/>
            <person name="Feldblyum T.V."/>
            <person name="Cho J.K."/>
            <person name="Quackenbush J."/>
            <person name="Sedegah M."/>
            <person name="Shoaibi A."/>
            <person name="Cummings L.M."/>
            <person name="Florens L."/>
            <person name="Yates J.R."/>
            <person name="Raine J.D."/>
            <person name="Sinden R.E."/>
            <person name="Harris M.A."/>
            <person name="Cunningham D.A."/>
            <person name="Preiser P.R."/>
            <person name="Bergman L.W."/>
            <person name="Vaidya A.B."/>
            <person name="van Lin L.H."/>
            <person name="Janse C.J."/>
            <person name="Waters A.P."/>
            <person name="Smith H.O."/>
            <person name="White O.R."/>
            <person name="Salzberg S.L."/>
            <person name="Venter J.C."/>
            <person name="Fraser C.M."/>
            <person name="Hoffman S.L."/>
            <person name="Gardner M.J."/>
            <person name="Carucci D.J."/>
        </authorList>
    </citation>
    <scope>NUCLEOTIDE SEQUENCE [LARGE SCALE GENOMIC DNA]</scope>
    <source>
        <strain evidence="1 2">17XNL</strain>
    </source>
</reference>
<protein>
    <submittedName>
        <fullName evidence="1">Uncharacterized protein</fullName>
    </submittedName>
</protein>
<name>Q7R876_PLAYO</name>
<comment type="caution">
    <text evidence="1">The sequence shown here is derived from an EMBL/GenBank/DDBJ whole genome shotgun (WGS) entry which is preliminary data.</text>
</comment>
<organism evidence="1 2">
    <name type="scientific">Plasmodium yoelii yoelii</name>
    <dbReference type="NCBI Taxonomy" id="73239"/>
    <lineage>
        <taxon>Eukaryota</taxon>
        <taxon>Sar</taxon>
        <taxon>Alveolata</taxon>
        <taxon>Apicomplexa</taxon>
        <taxon>Aconoidasida</taxon>
        <taxon>Haemosporida</taxon>
        <taxon>Plasmodiidae</taxon>
        <taxon>Plasmodium</taxon>
        <taxon>Plasmodium (Vinckeia)</taxon>
    </lineage>
</organism>
<dbReference type="AlphaFoldDB" id="Q7R876"/>